<evidence type="ECO:0008006" key="2">
    <source>
        <dbReference type="Google" id="ProtNLM"/>
    </source>
</evidence>
<name>X1JGB5_9ZZZZ</name>
<evidence type="ECO:0000313" key="1">
    <source>
        <dbReference type="EMBL" id="GAH93012.1"/>
    </source>
</evidence>
<comment type="caution">
    <text evidence="1">The sequence shown here is derived from an EMBL/GenBank/DDBJ whole genome shotgun (WGS) entry which is preliminary data.</text>
</comment>
<accession>X1JGB5</accession>
<feature type="non-terminal residue" evidence="1">
    <location>
        <position position="124"/>
    </location>
</feature>
<sequence length="124" mass="14295">PIYQSQLIIKPDELIEAYTSLGEMQVKTIELINKSKKEISIFTNVFYWFEHVEEALKGAISRNIKVRVLMNVNDETSKLYAKKLREIGVKVKEIANETVLARGTLVDNEQVVFVIWVSPVKQEK</sequence>
<dbReference type="AlphaFoldDB" id="X1JGB5"/>
<gene>
    <name evidence="1" type="ORF">S03H2_70357</name>
</gene>
<reference evidence="1" key="1">
    <citation type="journal article" date="2014" name="Front. Microbiol.">
        <title>High frequency of phylogenetically diverse reductive dehalogenase-homologous genes in deep subseafloor sedimentary metagenomes.</title>
        <authorList>
            <person name="Kawai M."/>
            <person name="Futagami T."/>
            <person name="Toyoda A."/>
            <person name="Takaki Y."/>
            <person name="Nishi S."/>
            <person name="Hori S."/>
            <person name="Arai W."/>
            <person name="Tsubouchi T."/>
            <person name="Morono Y."/>
            <person name="Uchiyama I."/>
            <person name="Ito T."/>
            <person name="Fujiyama A."/>
            <person name="Inagaki F."/>
            <person name="Takami H."/>
        </authorList>
    </citation>
    <scope>NUCLEOTIDE SEQUENCE</scope>
    <source>
        <strain evidence="1">Expedition CK06-06</strain>
    </source>
</reference>
<feature type="non-terminal residue" evidence="1">
    <location>
        <position position="1"/>
    </location>
</feature>
<organism evidence="1">
    <name type="scientific">marine sediment metagenome</name>
    <dbReference type="NCBI Taxonomy" id="412755"/>
    <lineage>
        <taxon>unclassified sequences</taxon>
        <taxon>metagenomes</taxon>
        <taxon>ecological metagenomes</taxon>
    </lineage>
</organism>
<protein>
    <recommendedName>
        <fullName evidence="2">Phospholipase D-like domain-containing protein</fullName>
    </recommendedName>
</protein>
<dbReference type="Gene3D" id="3.30.870.10">
    <property type="entry name" value="Endonuclease Chain A"/>
    <property type="match status" value="1"/>
</dbReference>
<proteinExistence type="predicted"/>
<dbReference type="SUPFAM" id="SSF56024">
    <property type="entry name" value="Phospholipase D/nuclease"/>
    <property type="match status" value="1"/>
</dbReference>
<dbReference type="EMBL" id="BARU01046733">
    <property type="protein sequence ID" value="GAH93012.1"/>
    <property type="molecule type" value="Genomic_DNA"/>
</dbReference>